<evidence type="ECO:0000256" key="2">
    <source>
        <dbReference type="ARBA" id="ARBA00005689"/>
    </source>
</evidence>
<comment type="similarity">
    <text evidence="2">Belongs to the AlaDH/PNT family.</text>
</comment>
<evidence type="ECO:0000256" key="5">
    <source>
        <dbReference type="ARBA" id="ARBA00022857"/>
    </source>
</evidence>
<organism evidence="14 15">
    <name type="scientific">Candidatus Chloroploca asiatica</name>
    <dbReference type="NCBI Taxonomy" id="1506545"/>
    <lineage>
        <taxon>Bacteria</taxon>
        <taxon>Bacillati</taxon>
        <taxon>Chloroflexota</taxon>
        <taxon>Chloroflexia</taxon>
        <taxon>Chloroflexales</taxon>
        <taxon>Chloroflexineae</taxon>
        <taxon>Oscillochloridaceae</taxon>
        <taxon>Candidatus Chloroploca</taxon>
    </lineage>
</organism>
<evidence type="ECO:0000256" key="6">
    <source>
        <dbReference type="ARBA" id="ARBA00022967"/>
    </source>
</evidence>
<feature type="domain" description="Alanine dehydrogenase/pyridine nucleotide transhydrogenase N-terminal" evidence="13">
    <location>
        <begin position="4"/>
        <end position="145"/>
    </location>
</feature>
<dbReference type="PANTHER" id="PTHR10160:SF19">
    <property type="entry name" value="PROTON-TRANSLOCATING NAD(P)(+) TRANSHYDROGENASE"/>
    <property type="match status" value="1"/>
</dbReference>
<dbReference type="EMBL" id="LYXE01000063">
    <property type="protein sequence ID" value="PDV99874.1"/>
    <property type="molecule type" value="Genomic_DNA"/>
</dbReference>
<dbReference type="SMART" id="SM01002">
    <property type="entry name" value="AlaDh_PNT_C"/>
    <property type="match status" value="1"/>
</dbReference>
<accession>A0A2H3L4U7</accession>
<comment type="catalytic activity">
    <reaction evidence="8">
        <text>NAD(+) + NADPH + H(+)(in) = NADH + NADP(+) + H(+)(out)</text>
        <dbReference type="Rhea" id="RHEA:47992"/>
        <dbReference type="ChEBI" id="CHEBI:15378"/>
        <dbReference type="ChEBI" id="CHEBI:57540"/>
        <dbReference type="ChEBI" id="CHEBI:57783"/>
        <dbReference type="ChEBI" id="CHEBI:57945"/>
        <dbReference type="ChEBI" id="CHEBI:58349"/>
        <dbReference type="EC" id="7.1.1.1"/>
    </reaction>
</comment>
<keyword evidence="7" id="KW-0520">NAD</keyword>
<feature type="domain" description="Alanine dehydrogenase/pyridine nucleotide transhydrogenase NAD(H)-binding" evidence="12">
    <location>
        <begin position="154"/>
        <end position="319"/>
    </location>
</feature>
<dbReference type="InterPro" id="IPR007698">
    <property type="entry name" value="AlaDH/PNT_NAD(H)-bd"/>
</dbReference>
<dbReference type="PROSITE" id="PS00837">
    <property type="entry name" value="ALADH_PNT_2"/>
    <property type="match status" value="1"/>
</dbReference>
<dbReference type="GO" id="GO:0050661">
    <property type="term" value="F:NADP binding"/>
    <property type="evidence" value="ECO:0007669"/>
    <property type="project" value="TreeGrafter"/>
</dbReference>
<evidence type="ECO:0000259" key="12">
    <source>
        <dbReference type="SMART" id="SM01002"/>
    </source>
</evidence>
<dbReference type="Gene3D" id="3.40.50.720">
    <property type="entry name" value="NAD(P)-binding Rossmann-like Domain"/>
    <property type="match status" value="2"/>
</dbReference>
<sequence>MIVGIPAELVSGEDRVAIVPADVPALMKMGLQVVVEAGAGMRAGFPDAAYVERGARTVASRTEVYAQADIVLKVRAAGADPGHADKERAMLRPQQLLIAFLEPLWEPRLAASLAERGVTAIAMELIPRISRAQSMDALSSMATVAGYKAVLIAAASMPRMFPMLMTAAGTVTPARVFVIGAGVAGLQACATAKRLGARVEAYDVRAAVKEQVESVGAKFVELPLEAGSSEDKGGYAKALGDDFYQRQRKLMAEVVARNDLVITTAAIPGKPSPVLITAEMVAGMQPGSLIVDLAAERGGNCALTRSDQIIVAHNVTIIGPGNLPATVPNHASQLYSRNLINLLRLMVKDGKLTVNMDDEIIRESTVVHDGKVVSARINDLIGAGTPVASS</sequence>
<gene>
    <name evidence="14" type="ORF">A9Q02_01290</name>
</gene>
<dbReference type="OrthoDB" id="9804592at2"/>
<dbReference type="SUPFAM" id="SSF51735">
    <property type="entry name" value="NAD(P)-binding Rossmann-fold domains"/>
    <property type="match status" value="1"/>
</dbReference>
<dbReference type="NCBIfam" id="NF006942">
    <property type="entry name" value="PRK09424.1"/>
    <property type="match status" value="1"/>
</dbReference>
<comment type="function">
    <text evidence="1">The transhydrogenation between NADH and NADP is coupled to respiration and ATP hydrolysis and functions as a proton pump across the membrane.</text>
</comment>
<dbReference type="SMART" id="SM01003">
    <property type="entry name" value="AlaDh_PNT_N"/>
    <property type="match status" value="1"/>
</dbReference>
<name>A0A2H3L4U7_9CHLR</name>
<reference evidence="14 15" key="1">
    <citation type="submission" date="2016-05" db="EMBL/GenBank/DDBJ databases">
        <authorList>
            <person name="Lavstsen T."/>
            <person name="Jespersen J.S."/>
        </authorList>
    </citation>
    <scope>NUCLEOTIDE SEQUENCE [LARGE SCALE GENOMIC DNA]</scope>
    <source>
        <strain evidence="14 15">B7-9</strain>
    </source>
</reference>
<evidence type="ECO:0000256" key="8">
    <source>
        <dbReference type="ARBA" id="ARBA00048202"/>
    </source>
</evidence>
<evidence type="ECO:0000259" key="13">
    <source>
        <dbReference type="SMART" id="SM01003"/>
    </source>
</evidence>
<dbReference type="GO" id="GO:0005886">
    <property type="term" value="C:plasma membrane"/>
    <property type="evidence" value="ECO:0007669"/>
    <property type="project" value="TreeGrafter"/>
</dbReference>
<evidence type="ECO:0000256" key="4">
    <source>
        <dbReference type="ARBA" id="ARBA00022741"/>
    </source>
</evidence>
<evidence type="ECO:0000256" key="10">
    <source>
        <dbReference type="ARBA" id="ARBA00076996"/>
    </source>
</evidence>
<evidence type="ECO:0000256" key="11">
    <source>
        <dbReference type="ARBA" id="ARBA00084087"/>
    </source>
</evidence>
<evidence type="ECO:0000256" key="9">
    <source>
        <dbReference type="ARBA" id="ARBA00071353"/>
    </source>
</evidence>
<dbReference type="GO" id="GO:0006740">
    <property type="term" value="P:NADPH regeneration"/>
    <property type="evidence" value="ECO:0007669"/>
    <property type="project" value="TreeGrafter"/>
</dbReference>
<evidence type="ECO:0000256" key="3">
    <source>
        <dbReference type="ARBA" id="ARBA00012943"/>
    </source>
</evidence>
<evidence type="ECO:0000313" key="14">
    <source>
        <dbReference type="EMBL" id="PDV99874.1"/>
    </source>
</evidence>
<evidence type="ECO:0000313" key="15">
    <source>
        <dbReference type="Proteomes" id="UP000220922"/>
    </source>
</evidence>
<keyword evidence="4" id="KW-0547">Nucleotide-binding</keyword>
<dbReference type="GO" id="GO:0008750">
    <property type="term" value="F:proton-translocating NAD(P)+ transhydrogenase activity"/>
    <property type="evidence" value="ECO:0007669"/>
    <property type="project" value="UniProtKB-EC"/>
</dbReference>
<dbReference type="InterPro" id="IPR008143">
    <property type="entry name" value="Ala_DH/PNT_CS2"/>
</dbReference>
<dbReference type="Proteomes" id="UP000220922">
    <property type="component" value="Unassembled WGS sequence"/>
</dbReference>
<dbReference type="CDD" id="cd05304">
    <property type="entry name" value="Rubrum_tdh"/>
    <property type="match status" value="1"/>
</dbReference>
<evidence type="ECO:0000256" key="7">
    <source>
        <dbReference type="ARBA" id="ARBA00023027"/>
    </source>
</evidence>
<dbReference type="SUPFAM" id="SSF52283">
    <property type="entry name" value="Formate/glycerate dehydrogenase catalytic domain-like"/>
    <property type="match status" value="1"/>
</dbReference>
<dbReference type="InterPro" id="IPR007886">
    <property type="entry name" value="AlaDH/PNT_N"/>
</dbReference>
<dbReference type="RefSeq" id="WP_097651640.1">
    <property type="nucleotide sequence ID" value="NZ_LYXE01000063.1"/>
</dbReference>
<dbReference type="FunFam" id="3.40.50.720:FF:000188">
    <property type="entry name" value="NAD(P) transhydrogenase alpha subunit 1"/>
    <property type="match status" value="1"/>
</dbReference>
<dbReference type="InterPro" id="IPR036291">
    <property type="entry name" value="NAD(P)-bd_dom_sf"/>
</dbReference>
<dbReference type="GO" id="GO:0016491">
    <property type="term" value="F:oxidoreductase activity"/>
    <property type="evidence" value="ECO:0007669"/>
    <property type="project" value="InterPro"/>
</dbReference>
<keyword evidence="5" id="KW-0521">NADP</keyword>
<keyword evidence="6" id="KW-1278">Translocase</keyword>
<dbReference type="PANTHER" id="PTHR10160">
    <property type="entry name" value="NAD(P) TRANSHYDROGENASE"/>
    <property type="match status" value="1"/>
</dbReference>
<dbReference type="EC" id="7.1.1.1" evidence="3"/>
<keyword evidence="15" id="KW-1185">Reference proteome</keyword>
<comment type="caution">
    <text evidence="14">The sequence shown here is derived from an EMBL/GenBank/DDBJ whole genome shotgun (WGS) entry which is preliminary data.</text>
</comment>
<protein>
    <recommendedName>
        <fullName evidence="9">NAD(P) transhydrogenase subunit alpha part 1</fullName>
        <ecNumber evidence="3">7.1.1.1</ecNumber>
    </recommendedName>
    <alternativeName>
        <fullName evidence="11">Nicotinamide nucleotide transhydrogenase subunit alpha 1</fullName>
    </alternativeName>
    <alternativeName>
        <fullName evidence="10">Pyridine nucleotide transhydrogenase subunit alpha 1</fullName>
    </alternativeName>
</protein>
<dbReference type="Pfam" id="PF05222">
    <property type="entry name" value="AlaDh_PNT_N"/>
    <property type="match status" value="1"/>
</dbReference>
<dbReference type="AlphaFoldDB" id="A0A2H3L4U7"/>
<evidence type="ECO:0000256" key="1">
    <source>
        <dbReference type="ARBA" id="ARBA00003943"/>
    </source>
</evidence>
<dbReference type="Pfam" id="PF01262">
    <property type="entry name" value="AlaDh_PNT_C"/>
    <property type="match status" value="1"/>
</dbReference>
<proteinExistence type="inferred from homology"/>